<dbReference type="EMBL" id="JAYKXN010000004">
    <property type="protein sequence ID" value="KAK7292546.1"/>
    <property type="molecule type" value="Genomic_DNA"/>
</dbReference>
<keyword evidence="1" id="KW-0812">Transmembrane</keyword>
<proteinExistence type="predicted"/>
<evidence type="ECO:0000313" key="2">
    <source>
        <dbReference type="EMBL" id="KAK7292546.1"/>
    </source>
</evidence>
<keyword evidence="1" id="KW-1133">Transmembrane helix</keyword>
<reference evidence="2 3" key="1">
    <citation type="submission" date="2024-01" db="EMBL/GenBank/DDBJ databases">
        <title>The genomes of 5 underutilized Papilionoideae crops provide insights into root nodulation and disease resistance.</title>
        <authorList>
            <person name="Yuan L."/>
        </authorList>
    </citation>
    <scope>NUCLEOTIDE SEQUENCE [LARGE SCALE GENOMIC DNA]</scope>
    <source>
        <strain evidence="2">LY-2023</strain>
        <tissue evidence="2">Leaf</tissue>
    </source>
</reference>
<evidence type="ECO:0000256" key="1">
    <source>
        <dbReference type="SAM" id="Phobius"/>
    </source>
</evidence>
<feature type="transmembrane region" description="Helical" evidence="1">
    <location>
        <begin position="20"/>
        <end position="38"/>
    </location>
</feature>
<gene>
    <name evidence="2" type="ORF">RJT34_15397</name>
</gene>
<dbReference type="Proteomes" id="UP001359559">
    <property type="component" value="Unassembled WGS sequence"/>
</dbReference>
<keyword evidence="3" id="KW-1185">Reference proteome</keyword>
<name>A0AAN9J6R2_CLITE</name>
<accession>A0AAN9J6R2</accession>
<protein>
    <submittedName>
        <fullName evidence="2">Uncharacterized protein</fullName>
    </submittedName>
</protein>
<sequence>MLLTSNSYNNLLHISPFYSINLIMGIPVLPYPHVVLFFQAATSVVKIEECVPAAVCMFINPNDIMKDV</sequence>
<dbReference type="AlphaFoldDB" id="A0AAN9J6R2"/>
<keyword evidence="1" id="KW-0472">Membrane</keyword>
<comment type="caution">
    <text evidence="2">The sequence shown here is derived from an EMBL/GenBank/DDBJ whole genome shotgun (WGS) entry which is preliminary data.</text>
</comment>
<evidence type="ECO:0000313" key="3">
    <source>
        <dbReference type="Proteomes" id="UP001359559"/>
    </source>
</evidence>
<organism evidence="2 3">
    <name type="scientific">Clitoria ternatea</name>
    <name type="common">Butterfly pea</name>
    <dbReference type="NCBI Taxonomy" id="43366"/>
    <lineage>
        <taxon>Eukaryota</taxon>
        <taxon>Viridiplantae</taxon>
        <taxon>Streptophyta</taxon>
        <taxon>Embryophyta</taxon>
        <taxon>Tracheophyta</taxon>
        <taxon>Spermatophyta</taxon>
        <taxon>Magnoliopsida</taxon>
        <taxon>eudicotyledons</taxon>
        <taxon>Gunneridae</taxon>
        <taxon>Pentapetalae</taxon>
        <taxon>rosids</taxon>
        <taxon>fabids</taxon>
        <taxon>Fabales</taxon>
        <taxon>Fabaceae</taxon>
        <taxon>Papilionoideae</taxon>
        <taxon>50 kb inversion clade</taxon>
        <taxon>NPAAA clade</taxon>
        <taxon>indigoferoid/millettioid clade</taxon>
        <taxon>Phaseoleae</taxon>
        <taxon>Clitoria</taxon>
    </lineage>
</organism>